<dbReference type="EMBL" id="UOFS01000025">
    <property type="protein sequence ID" value="VAW96104.1"/>
    <property type="molecule type" value="Genomic_DNA"/>
</dbReference>
<dbReference type="PANTHER" id="PTHR30203:SF24">
    <property type="entry name" value="BLR4935 PROTEIN"/>
    <property type="match status" value="1"/>
</dbReference>
<dbReference type="PANTHER" id="PTHR30203">
    <property type="entry name" value="OUTER MEMBRANE CATION EFFLUX PROTEIN"/>
    <property type="match status" value="1"/>
</dbReference>
<organism evidence="1">
    <name type="scientific">hydrothermal vent metagenome</name>
    <dbReference type="NCBI Taxonomy" id="652676"/>
    <lineage>
        <taxon>unclassified sequences</taxon>
        <taxon>metagenomes</taxon>
        <taxon>ecological metagenomes</taxon>
    </lineage>
</organism>
<gene>
    <name evidence="1" type="ORF">MNBD_GAMMA22-854</name>
</gene>
<dbReference type="InterPro" id="IPR010131">
    <property type="entry name" value="MdtP/NodT-like"/>
</dbReference>
<dbReference type="Gene3D" id="1.20.1600.10">
    <property type="entry name" value="Outer membrane efflux proteins (OEP)"/>
    <property type="match status" value="1"/>
</dbReference>
<sequence length="427" mass="47904">MNKTIKIAVMLLSVPLCTNLIASETKAKHTLSVLPLSDQAAPQKLTQFINGIIKEHPRLLEERARLAAAQANVRAADQAIYNPELEIDSEKTDINTSYLQLSQTIDIGDKQGAKTSVAQAELIQANAEYEMSKQQLAYDLLNALANQYTKNEIYKLIQQNLMLMKDFANISERRHRAGDLSQVELNLARLAYSEAIITRTQAAADAASSKEQLRVLLGHVPDNIPLLPKNLPLAKLPHDKDKFISNLPAVHLEQAKVTSARKNVDLRQSEKSWDPTISLRGGKEDTQSLAGITLSIPLNIRNSFSAEVDVAKQQFIQAEFRAQQAFREQRAIVLTSTQRYSLLQQAWLTWSKNGDSSIQQQLKLIKRLWQVGDMSTTDYLVQLKQAIDTQTAGLELRGKFWQSAFEWMNTTASIINWLNINISESSK</sequence>
<dbReference type="SUPFAM" id="SSF56954">
    <property type="entry name" value="Outer membrane efflux proteins (OEP)"/>
    <property type="match status" value="1"/>
</dbReference>
<name>A0A3B1AQ59_9ZZZZ</name>
<dbReference type="AlphaFoldDB" id="A0A3B1AQ59"/>
<dbReference type="Pfam" id="PF02321">
    <property type="entry name" value="OEP"/>
    <property type="match status" value="1"/>
</dbReference>
<dbReference type="InterPro" id="IPR003423">
    <property type="entry name" value="OMP_efflux"/>
</dbReference>
<evidence type="ECO:0000313" key="1">
    <source>
        <dbReference type="EMBL" id="VAW96104.1"/>
    </source>
</evidence>
<dbReference type="GO" id="GO:0015562">
    <property type="term" value="F:efflux transmembrane transporter activity"/>
    <property type="evidence" value="ECO:0007669"/>
    <property type="project" value="InterPro"/>
</dbReference>
<accession>A0A3B1AQ59</accession>
<reference evidence="1" key="1">
    <citation type="submission" date="2018-06" db="EMBL/GenBank/DDBJ databases">
        <authorList>
            <person name="Zhirakovskaya E."/>
        </authorList>
    </citation>
    <scope>NUCLEOTIDE SEQUENCE</scope>
</reference>
<proteinExistence type="predicted"/>
<protein>
    <submittedName>
        <fullName evidence="1">Heavy metal RND efflux outer membrane protein, CzcC family</fullName>
    </submittedName>
</protein>